<organism evidence="1">
    <name type="scientific">bioreactor metagenome</name>
    <dbReference type="NCBI Taxonomy" id="1076179"/>
    <lineage>
        <taxon>unclassified sequences</taxon>
        <taxon>metagenomes</taxon>
        <taxon>ecological metagenomes</taxon>
    </lineage>
</organism>
<name>A0A645F3A9_9ZZZZ</name>
<sequence>MRFEHARAIAAQPLSEHAAVVHGNVRVAGGNVSLGFDDAEVVKQPSTLGKRGVTLVLQGAPLPIGVDIA</sequence>
<dbReference type="AlphaFoldDB" id="A0A645F3A9"/>
<evidence type="ECO:0000313" key="1">
    <source>
        <dbReference type="EMBL" id="MPN08116.1"/>
    </source>
</evidence>
<reference evidence="1" key="1">
    <citation type="submission" date="2019-08" db="EMBL/GenBank/DDBJ databases">
        <authorList>
            <person name="Kucharzyk K."/>
            <person name="Murdoch R.W."/>
            <person name="Higgins S."/>
            <person name="Loffler F."/>
        </authorList>
    </citation>
    <scope>NUCLEOTIDE SEQUENCE</scope>
</reference>
<proteinExistence type="predicted"/>
<accession>A0A645F3A9</accession>
<gene>
    <name evidence="1" type="ORF">SDC9_155394</name>
</gene>
<protein>
    <submittedName>
        <fullName evidence="1">Uncharacterized protein</fullName>
    </submittedName>
</protein>
<comment type="caution">
    <text evidence="1">The sequence shown here is derived from an EMBL/GenBank/DDBJ whole genome shotgun (WGS) entry which is preliminary data.</text>
</comment>
<dbReference type="EMBL" id="VSSQ01054135">
    <property type="protein sequence ID" value="MPN08116.1"/>
    <property type="molecule type" value="Genomic_DNA"/>
</dbReference>